<organism evidence="2 3">
    <name type="scientific">Agrococcus baldri</name>
    <dbReference type="NCBI Taxonomy" id="153730"/>
    <lineage>
        <taxon>Bacteria</taxon>
        <taxon>Bacillati</taxon>
        <taxon>Actinomycetota</taxon>
        <taxon>Actinomycetes</taxon>
        <taxon>Micrococcales</taxon>
        <taxon>Microbacteriaceae</taxon>
        <taxon>Agrococcus</taxon>
    </lineage>
</organism>
<keyword evidence="1" id="KW-0472">Membrane</keyword>
<feature type="transmembrane region" description="Helical" evidence="1">
    <location>
        <begin position="62"/>
        <end position="83"/>
    </location>
</feature>
<dbReference type="EMBL" id="FOZN01000001">
    <property type="protein sequence ID" value="SFS02241.1"/>
    <property type="molecule type" value="Genomic_DNA"/>
</dbReference>
<feature type="transmembrane region" description="Helical" evidence="1">
    <location>
        <begin position="194"/>
        <end position="212"/>
    </location>
</feature>
<gene>
    <name evidence="2" type="ORF">SAMN04487783_0635</name>
</gene>
<dbReference type="AlphaFoldDB" id="A0AA94HKX2"/>
<keyword evidence="1" id="KW-1133">Transmembrane helix</keyword>
<evidence type="ECO:0000313" key="2">
    <source>
        <dbReference type="EMBL" id="SFS02241.1"/>
    </source>
</evidence>
<feature type="transmembrane region" description="Helical" evidence="1">
    <location>
        <begin position="95"/>
        <end position="117"/>
    </location>
</feature>
<feature type="transmembrane region" description="Helical" evidence="1">
    <location>
        <begin position="170"/>
        <end position="188"/>
    </location>
</feature>
<keyword evidence="1" id="KW-0812">Transmembrane</keyword>
<feature type="transmembrane region" description="Helical" evidence="1">
    <location>
        <begin position="140"/>
        <end position="158"/>
    </location>
</feature>
<accession>A0AA94HKX2</accession>
<reference evidence="2 3" key="1">
    <citation type="submission" date="2016-10" db="EMBL/GenBank/DDBJ databases">
        <authorList>
            <person name="Varghese N."/>
            <person name="Submissions S."/>
        </authorList>
    </citation>
    <scope>NUCLEOTIDE SEQUENCE [LARGE SCALE GENOMIC DNA]</scope>
    <source>
        <strain evidence="2 3">IAM 15147</strain>
    </source>
</reference>
<evidence type="ECO:0000256" key="1">
    <source>
        <dbReference type="SAM" id="Phobius"/>
    </source>
</evidence>
<dbReference type="Proteomes" id="UP000198506">
    <property type="component" value="Unassembled WGS sequence"/>
</dbReference>
<keyword evidence="3" id="KW-1185">Reference proteome</keyword>
<sequence>MERERAARAAALWTLLIGLIASALTGLSGASWLQGALRFGCAPAASGGGRAVWRCDDTMALLVPAIATTVLGVMAAAAMLLIVRASWQDPRGHAAALATAGMLAVVPAIVLSAALLWDASAWDAAFASIEASRTVLWREYALPALLALAAAGIVAAVGLRMRARGRPGRLGVVLVAAALALLLLAAALTSLGTLSTGLIAAGVIGSAWYLAAATPQGPREMH</sequence>
<evidence type="ECO:0000313" key="3">
    <source>
        <dbReference type="Proteomes" id="UP000198506"/>
    </source>
</evidence>
<protein>
    <submittedName>
        <fullName evidence="2">Uncharacterized protein</fullName>
    </submittedName>
</protein>
<proteinExistence type="predicted"/>
<name>A0AA94HKX2_9MICO</name>
<comment type="caution">
    <text evidence="2">The sequence shown here is derived from an EMBL/GenBank/DDBJ whole genome shotgun (WGS) entry which is preliminary data.</text>
</comment>